<dbReference type="RefSeq" id="XP_060300569.1">
    <property type="nucleotide sequence ID" value="XM_060435774.1"/>
</dbReference>
<dbReference type="PANTHER" id="PTHR24148">
    <property type="entry name" value="ANKYRIN REPEAT DOMAIN-CONTAINING PROTEIN 39 HOMOLOG-RELATED"/>
    <property type="match status" value="1"/>
</dbReference>
<sequence>YVELSYNWGDPTVTINIKVNGKEIGVTVSLEAALQRLRAAGSYVVWADALCINQMDKQEKSLQIPRIGAVFRKAYGVAIWLGDE</sequence>
<evidence type="ECO:0000313" key="2">
    <source>
        <dbReference type="EMBL" id="KAK0727714.1"/>
    </source>
</evidence>
<name>A0AA40E4F3_9PEZI</name>
<dbReference type="InterPro" id="IPR052895">
    <property type="entry name" value="HetReg/Transcr_Mod"/>
</dbReference>
<dbReference type="GeneID" id="85319044"/>
<reference evidence="2" key="1">
    <citation type="submission" date="2023-06" db="EMBL/GenBank/DDBJ databases">
        <title>Genome-scale phylogeny and comparative genomics of the fungal order Sordariales.</title>
        <authorList>
            <consortium name="Lawrence Berkeley National Laboratory"/>
            <person name="Hensen N."/>
            <person name="Bonometti L."/>
            <person name="Westerberg I."/>
            <person name="Brannstrom I.O."/>
            <person name="Guillou S."/>
            <person name="Cros-Aarteil S."/>
            <person name="Calhoun S."/>
            <person name="Haridas S."/>
            <person name="Kuo A."/>
            <person name="Mondo S."/>
            <person name="Pangilinan J."/>
            <person name="Riley R."/>
            <person name="LaButti K."/>
            <person name="Andreopoulos B."/>
            <person name="Lipzen A."/>
            <person name="Chen C."/>
            <person name="Yanf M."/>
            <person name="Daum C."/>
            <person name="Ng V."/>
            <person name="Clum A."/>
            <person name="Steindorff A."/>
            <person name="Ohm R."/>
            <person name="Martin F."/>
            <person name="Silar P."/>
            <person name="Natvig D."/>
            <person name="Lalanne C."/>
            <person name="Gautier V."/>
            <person name="Ament-velasquez S.L."/>
            <person name="Kruys A."/>
            <person name="Hutchinson M.I."/>
            <person name="Powell A.J."/>
            <person name="Barry K."/>
            <person name="Miller A.N."/>
            <person name="Grigoriev I.V."/>
            <person name="Debuchy R."/>
            <person name="Gladieux P."/>
            <person name="Thoren M.H."/>
            <person name="Johannesson H."/>
        </authorList>
    </citation>
    <scope>NUCLEOTIDE SEQUENCE</scope>
    <source>
        <strain evidence="2">SMH2392-1A</strain>
    </source>
</reference>
<dbReference type="PANTHER" id="PTHR24148:SF64">
    <property type="entry name" value="HETEROKARYON INCOMPATIBILITY DOMAIN-CONTAINING PROTEIN"/>
    <property type="match status" value="1"/>
</dbReference>
<dbReference type="Pfam" id="PF06985">
    <property type="entry name" value="HET"/>
    <property type="match status" value="1"/>
</dbReference>
<comment type="caution">
    <text evidence="2">The sequence shown here is derived from an EMBL/GenBank/DDBJ whole genome shotgun (WGS) entry which is preliminary data.</text>
</comment>
<feature type="non-terminal residue" evidence="2">
    <location>
        <position position="1"/>
    </location>
</feature>
<dbReference type="Proteomes" id="UP001172101">
    <property type="component" value="Unassembled WGS sequence"/>
</dbReference>
<evidence type="ECO:0000259" key="1">
    <source>
        <dbReference type="Pfam" id="PF06985"/>
    </source>
</evidence>
<dbReference type="EMBL" id="JAUIRO010000002">
    <property type="protein sequence ID" value="KAK0727714.1"/>
    <property type="molecule type" value="Genomic_DNA"/>
</dbReference>
<evidence type="ECO:0000313" key="3">
    <source>
        <dbReference type="Proteomes" id="UP001172101"/>
    </source>
</evidence>
<gene>
    <name evidence="2" type="ORF">B0T26DRAFT_602986</name>
</gene>
<proteinExistence type="predicted"/>
<accession>A0AA40E4F3</accession>
<dbReference type="AlphaFoldDB" id="A0AA40E4F3"/>
<keyword evidence="3" id="KW-1185">Reference proteome</keyword>
<feature type="domain" description="Heterokaryon incompatibility" evidence="1">
    <location>
        <begin position="1"/>
        <end position="83"/>
    </location>
</feature>
<dbReference type="InterPro" id="IPR010730">
    <property type="entry name" value="HET"/>
</dbReference>
<organism evidence="2 3">
    <name type="scientific">Lasiosphaeria miniovina</name>
    <dbReference type="NCBI Taxonomy" id="1954250"/>
    <lineage>
        <taxon>Eukaryota</taxon>
        <taxon>Fungi</taxon>
        <taxon>Dikarya</taxon>
        <taxon>Ascomycota</taxon>
        <taxon>Pezizomycotina</taxon>
        <taxon>Sordariomycetes</taxon>
        <taxon>Sordariomycetidae</taxon>
        <taxon>Sordariales</taxon>
        <taxon>Lasiosphaeriaceae</taxon>
        <taxon>Lasiosphaeria</taxon>
    </lineage>
</organism>
<protein>
    <submittedName>
        <fullName evidence="2">Heterokaryon incompatibility</fullName>
    </submittedName>
</protein>
<feature type="non-terminal residue" evidence="2">
    <location>
        <position position="84"/>
    </location>
</feature>